<evidence type="ECO:0000313" key="2">
    <source>
        <dbReference type="EMBL" id="CCH31847.1"/>
    </source>
</evidence>
<dbReference type="AlphaFoldDB" id="K0K2M5"/>
<dbReference type="EMBL" id="HE804045">
    <property type="protein sequence ID" value="CCH31847.1"/>
    <property type="molecule type" value="Genomic_DNA"/>
</dbReference>
<reference evidence="2 3" key="1">
    <citation type="journal article" date="2012" name="BMC Genomics">
        <title>Complete genome sequence of Saccharothrix espanaensis DSM 44229T and comparison to the other completely sequenced Pseudonocardiaceae.</title>
        <authorList>
            <person name="Strobel T."/>
            <person name="Al-Dilaimi A."/>
            <person name="Blom J."/>
            <person name="Gessner A."/>
            <person name="Kalinowski J."/>
            <person name="Luzhetska M."/>
            <person name="Puhler A."/>
            <person name="Szczepanowski R."/>
            <person name="Bechthold A."/>
            <person name="Ruckert C."/>
        </authorList>
    </citation>
    <scope>NUCLEOTIDE SEQUENCE [LARGE SCALE GENOMIC DNA]</scope>
    <source>
        <strain evidence="3">ATCC 51144 / DSM 44229 / JCM 9112 / NBRC 15066 / NRRL 15764</strain>
    </source>
</reference>
<name>K0K2M5_SACES</name>
<proteinExistence type="predicted"/>
<sequence>MTDQNPIGSTYKPTRFLRHPLTGRNQEELAIPAKAPSILRWADRKWGNTPISEYVKAKDRTGAYLTPIGFSLNRTIYGQYPANVPNAHDRGWLAYLNMGVPLIEERRDIAQPPPEVISEQVYVNRNNIMPPVEWTNTVQFSVSNTISWSLSGQVQLTFGAKTSAQLQTQLQKSLQKSSTTTASQTNIAHNHKDNQGAQVQMRGDATNTTSATTTATGSATGTGELSAQLMLGITASVSGSLSTSWTQTSSLKGPVKSRAVVRATQRRQVRRYDYEIPIVFAGHVALHYKAEVDPTTIPQHFPTMDAGERRRVQNLDPNHSGSGPYWVQTVVFPVEVLGLVDYGEQFTQVGRAEVASVLAGEHEVFELEPLQQGNRFGATDAPLYKPKP</sequence>
<feature type="region of interest" description="Disordered" evidence="1">
    <location>
        <begin position="177"/>
        <end position="219"/>
    </location>
</feature>
<dbReference type="KEGG" id="sesp:BN6_45680"/>
<dbReference type="Proteomes" id="UP000006281">
    <property type="component" value="Chromosome"/>
</dbReference>
<keyword evidence="3" id="KW-1185">Reference proteome</keyword>
<dbReference type="HOGENOM" id="CLU_760580_0_0_11"/>
<dbReference type="PATRIC" id="fig|1179773.3.peg.4576"/>
<accession>K0K2M5</accession>
<protein>
    <submittedName>
        <fullName evidence="2">Uncharacterized protein</fullName>
    </submittedName>
</protein>
<dbReference type="eggNOG" id="COG1520">
    <property type="taxonomic scope" value="Bacteria"/>
</dbReference>
<evidence type="ECO:0000313" key="3">
    <source>
        <dbReference type="Proteomes" id="UP000006281"/>
    </source>
</evidence>
<organism evidence="2 3">
    <name type="scientific">Saccharothrix espanaensis (strain ATCC 51144 / DSM 44229 / JCM 9112 / NBRC 15066 / NRRL 15764)</name>
    <dbReference type="NCBI Taxonomy" id="1179773"/>
    <lineage>
        <taxon>Bacteria</taxon>
        <taxon>Bacillati</taxon>
        <taxon>Actinomycetota</taxon>
        <taxon>Actinomycetes</taxon>
        <taxon>Pseudonocardiales</taxon>
        <taxon>Pseudonocardiaceae</taxon>
        <taxon>Saccharothrix</taxon>
    </lineage>
</organism>
<feature type="compositionally biased region" description="Low complexity" evidence="1">
    <location>
        <begin position="203"/>
        <end position="219"/>
    </location>
</feature>
<evidence type="ECO:0000256" key="1">
    <source>
        <dbReference type="SAM" id="MobiDB-lite"/>
    </source>
</evidence>
<gene>
    <name evidence="2" type="ordered locus">BN6_45680</name>
</gene>